<dbReference type="Pfam" id="PF04811">
    <property type="entry name" value="Sec23_trunk"/>
    <property type="match status" value="1"/>
</dbReference>
<gene>
    <name evidence="20" type="ORF">M513_07467</name>
</gene>
<dbReference type="Gene3D" id="2.30.30.380">
    <property type="entry name" value="Zn-finger domain of Sec23/24"/>
    <property type="match status" value="1"/>
</dbReference>
<dbReference type="InterPro" id="IPR036175">
    <property type="entry name" value="Sec23/24_helical_dom_sf"/>
</dbReference>
<evidence type="ECO:0000256" key="6">
    <source>
        <dbReference type="ARBA" id="ARBA00022824"/>
    </source>
</evidence>
<dbReference type="Pfam" id="PF04815">
    <property type="entry name" value="Sec23_helical"/>
    <property type="match status" value="1"/>
</dbReference>
<keyword evidence="21" id="KW-1185">Reference proteome</keyword>
<evidence type="ECO:0000259" key="17">
    <source>
        <dbReference type="Pfam" id="PF04811"/>
    </source>
</evidence>
<evidence type="ECO:0000256" key="10">
    <source>
        <dbReference type="ARBA" id="ARBA00023034"/>
    </source>
</evidence>
<keyword evidence="9 14" id="KW-0653">Protein transport</keyword>
<dbReference type="GO" id="GO:0070971">
    <property type="term" value="C:endoplasmic reticulum exit site"/>
    <property type="evidence" value="ECO:0007669"/>
    <property type="project" value="TreeGrafter"/>
</dbReference>
<dbReference type="PANTHER" id="PTHR11141:SF0">
    <property type="entry name" value="PROTEIN TRANSPORT PROTEIN SEC23"/>
    <property type="match status" value="1"/>
</dbReference>
<evidence type="ECO:0000256" key="2">
    <source>
        <dbReference type="ARBA" id="ARBA00009210"/>
    </source>
</evidence>
<comment type="function">
    <text evidence="13 14">Component of the coat protein complex II (COPII) which promotes the formation of transport vesicles from the endoplasmic reticulum (ER). The coat has two main functions, the physical deformation of the endoplasmic reticulum membrane into vesicles and the selection of cargo molecules.</text>
</comment>
<accession>A0A085M2Z2</accession>
<dbReference type="InterPro" id="IPR036465">
    <property type="entry name" value="vWFA_dom_sf"/>
</dbReference>
<name>A0A085M2Z2_9BILA</name>
<dbReference type="InterPro" id="IPR029006">
    <property type="entry name" value="ADF-H/Gelsolin-like_dom_sf"/>
</dbReference>
<proteinExistence type="inferred from homology"/>
<feature type="domain" description="Sec23/Sec24 trunk" evidence="17">
    <location>
        <begin position="146"/>
        <end position="203"/>
    </location>
</feature>
<dbReference type="GO" id="GO:0008270">
    <property type="term" value="F:zinc ion binding"/>
    <property type="evidence" value="ECO:0007669"/>
    <property type="project" value="InterPro"/>
</dbReference>
<evidence type="ECO:0000259" key="18">
    <source>
        <dbReference type="Pfam" id="PF04815"/>
    </source>
</evidence>
<dbReference type="SUPFAM" id="SSF82754">
    <property type="entry name" value="C-terminal, gelsolin-like domain of Sec23/24"/>
    <property type="match status" value="1"/>
</dbReference>
<keyword evidence="10" id="KW-0333">Golgi apparatus</keyword>
<comment type="similarity">
    <text evidence="2 14">Belongs to the SEC23/SEC24 family. SEC23 subfamily.</text>
</comment>
<dbReference type="Gene3D" id="1.20.120.730">
    <property type="entry name" value="Sec23/Sec24 helical domain"/>
    <property type="match status" value="2"/>
</dbReference>
<keyword evidence="14" id="KW-0963">Cytoplasm</keyword>
<keyword evidence="11 14" id="KW-0472">Membrane</keyword>
<keyword evidence="8 14" id="KW-0931">ER-Golgi transport</keyword>
<dbReference type="Pfam" id="PF08033">
    <property type="entry name" value="Sec23_BS"/>
    <property type="match status" value="1"/>
</dbReference>
<evidence type="ECO:0000256" key="9">
    <source>
        <dbReference type="ARBA" id="ARBA00022927"/>
    </source>
</evidence>
<feature type="domain" description="Sec23/Sec24 helical" evidence="18">
    <location>
        <begin position="348"/>
        <end position="436"/>
    </location>
</feature>
<protein>
    <recommendedName>
        <fullName evidence="3 14">Protein transport protein SEC23</fullName>
    </recommendedName>
</protein>
<dbReference type="GO" id="GO:0005096">
    <property type="term" value="F:GTPase activator activity"/>
    <property type="evidence" value="ECO:0007669"/>
    <property type="project" value="TreeGrafter"/>
</dbReference>
<evidence type="ECO:0000259" key="16">
    <source>
        <dbReference type="Pfam" id="PF04810"/>
    </source>
</evidence>
<dbReference type="InterPro" id="IPR037364">
    <property type="entry name" value="Sec23"/>
</dbReference>
<dbReference type="GO" id="GO:0005789">
    <property type="term" value="C:endoplasmic reticulum membrane"/>
    <property type="evidence" value="ECO:0007669"/>
    <property type="project" value="UniProtKB-SubCell"/>
</dbReference>
<dbReference type="InterPro" id="IPR036180">
    <property type="entry name" value="Gelsolin-like_dom_sf"/>
</dbReference>
<evidence type="ECO:0000256" key="5">
    <source>
        <dbReference type="ARBA" id="ARBA00022723"/>
    </source>
</evidence>
<keyword evidence="12 14" id="KW-0968">Cytoplasmic vesicle</keyword>
<dbReference type="InterPro" id="IPR006895">
    <property type="entry name" value="Znf_Sec23_Sec24"/>
</dbReference>
<dbReference type="PANTHER" id="PTHR11141">
    <property type="entry name" value="PROTEIN TRANSPORT PROTEIN SEC23"/>
    <property type="match status" value="1"/>
</dbReference>
<evidence type="ECO:0000256" key="13">
    <source>
        <dbReference type="ARBA" id="ARBA00025471"/>
    </source>
</evidence>
<evidence type="ECO:0000259" key="15">
    <source>
        <dbReference type="Pfam" id="PF00626"/>
    </source>
</evidence>
<dbReference type="GO" id="GO:0006886">
    <property type="term" value="P:intracellular protein transport"/>
    <property type="evidence" value="ECO:0007669"/>
    <property type="project" value="InterPro"/>
</dbReference>
<dbReference type="EMBL" id="KL363237">
    <property type="protein sequence ID" value="KFD51588.1"/>
    <property type="molecule type" value="Genomic_DNA"/>
</dbReference>
<evidence type="ECO:0000256" key="3">
    <source>
        <dbReference type="ARBA" id="ARBA00021212"/>
    </source>
</evidence>
<dbReference type="Proteomes" id="UP000030764">
    <property type="component" value="Unassembled WGS sequence"/>
</dbReference>
<dbReference type="AlphaFoldDB" id="A0A085M2Z2"/>
<dbReference type="GO" id="GO:0030127">
    <property type="term" value="C:COPII vesicle coat"/>
    <property type="evidence" value="ECO:0007669"/>
    <property type="project" value="InterPro"/>
</dbReference>
<evidence type="ECO:0000259" key="19">
    <source>
        <dbReference type="Pfam" id="PF08033"/>
    </source>
</evidence>
<dbReference type="InterPro" id="IPR006896">
    <property type="entry name" value="Sec23/24_trunk_dom"/>
</dbReference>
<evidence type="ECO:0000313" key="20">
    <source>
        <dbReference type="EMBL" id="KFD51588.1"/>
    </source>
</evidence>
<dbReference type="GO" id="GO:0000139">
    <property type="term" value="C:Golgi membrane"/>
    <property type="evidence" value="ECO:0007669"/>
    <property type="project" value="UniProtKB-SubCell"/>
</dbReference>
<dbReference type="SUPFAM" id="SSF81995">
    <property type="entry name" value="beta-sandwich domain of Sec23/24"/>
    <property type="match status" value="1"/>
</dbReference>
<sequence length="615" mass="69821">MSWAEFVHAQEENDGIRFTWNIWPHNRIEAQRLVVPLACHFTPFKYRSPEAPEPPPLNYEPVVCTRPTCKAVLNPYAQVDFRTKLWICPLCSQRNPFPANYAQIAENNLPPELIPTPDALRWLDRNLIKLCQRFGEFAKDDPSSFRLSDQFSLYPQAIDIYSCALDQTGLHEMKNLTNLTGGHMIMADSFDSSLFKQSFQRVFEKDKLGSLKMGFNATLEIKVSTTSSLSFRPYNVHLQASKELKLEGALGCCANLNAKTPLVSDNEIGMGGTCQWKFCSLTPHSTTTFLFEAGGPHGNPIPPGGRGYVQFITQYQHPSGQRKIRVTTTCRNWVDAAEQSAHVAAGFDQEAAAVAMARLAIWRATNENDTPDALRWLDRNLIKLCQRFGEFAKDDPSSFRLSDQFSLYPQFMFHLRRSQFLQVFNSSPDESAFYRYAHPYDRERYGVRDNDSTSSFCLFVQRASRGRPLGSLMFGNSKTDLFFFQPVLLDTSSILPDRILLMDDFFHVLIYHGATIAQWRNMGYQNDPQYAAFKQLLEAPVQDATSILRERFPVSRYVETEHDGSQARFLLSKVNPSLTHNNPWGTEGGAPVFTDDVSLQVFMEHLKKLSVSSSA</sequence>
<dbReference type="SUPFAM" id="SSF53300">
    <property type="entry name" value="vWA-like"/>
    <property type="match status" value="1"/>
</dbReference>
<evidence type="ECO:0000256" key="11">
    <source>
        <dbReference type="ARBA" id="ARBA00023136"/>
    </source>
</evidence>
<dbReference type="InterPro" id="IPR036174">
    <property type="entry name" value="Znf_Sec23_Sec24_sf"/>
</dbReference>
<dbReference type="Pfam" id="PF00626">
    <property type="entry name" value="Gelsolin"/>
    <property type="match status" value="1"/>
</dbReference>
<organism evidence="20 21">
    <name type="scientific">Trichuris suis</name>
    <name type="common">pig whipworm</name>
    <dbReference type="NCBI Taxonomy" id="68888"/>
    <lineage>
        <taxon>Eukaryota</taxon>
        <taxon>Metazoa</taxon>
        <taxon>Ecdysozoa</taxon>
        <taxon>Nematoda</taxon>
        <taxon>Enoplea</taxon>
        <taxon>Dorylaimia</taxon>
        <taxon>Trichinellida</taxon>
        <taxon>Trichuridae</taxon>
        <taxon>Trichuris</taxon>
    </lineage>
</organism>
<feature type="domain" description="Sec23/Sec24 beta-sandwich" evidence="19">
    <location>
        <begin position="236"/>
        <end position="334"/>
    </location>
</feature>
<dbReference type="Gene3D" id="3.40.20.10">
    <property type="entry name" value="Severin"/>
    <property type="match status" value="1"/>
</dbReference>
<feature type="domain" description="Zinc finger Sec23/Sec24-type" evidence="16">
    <location>
        <begin position="61"/>
        <end position="101"/>
    </location>
</feature>
<dbReference type="FunFam" id="2.30.30.380:FF:000001">
    <property type="entry name" value="Protein transport protein SEC23"/>
    <property type="match status" value="1"/>
</dbReference>
<dbReference type="Pfam" id="PF04810">
    <property type="entry name" value="zf-Sec23_Sec24"/>
    <property type="match status" value="1"/>
</dbReference>
<evidence type="ECO:0000256" key="1">
    <source>
        <dbReference type="ARBA" id="ARBA00004255"/>
    </source>
</evidence>
<evidence type="ECO:0000256" key="7">
    <source>
        <dbReference type="ARBA" id="ARBA00022833"/>
    </source>
</evidence>
<evidence type="ECO:0000256" key="8">
    <source>
        <dbReference type="ARBA" id="ARBA00022892"/>
    </source>
</evidence>
<evidence type="ECO:0000256" key="14">
    <source>
        <dbReference type="RuleBase" id="RU365030"/>
    </source>
</evidence>
<keyword evidence="6 14" id="KW-0256">Endoplasmic reticulum</keyword>
<evidence type="ECO:0000256" key="12">
    <source>
        <dbReference type="ARBA" id="ARBA00023329"/>
    </source>
</evidence>
<evidence type="ECO:0000256" key="4">
    <source>
        <dbReference type="ARBA" id="ARBA00022448"/>
    </source>
</evidence>
<dbReference type="InterPro" id="IPR007123">
    <property type="entry name" value="Gelsolin-like_dom"/>
</dbReference>
<keyword evidence="4 14" id="KW-0813">Transport</keyword>
<dbReference type="InterPro" id="IPR006900">
    <property type="entry name" value="Sec23/24_helical_dom"/>
</dbReference>
<dbReference type="Gene3D" id="2.60.40.1670">
    <property type="entry name" value="beta-sandwich domain of Sec23/24"/>
    <property type="match status" value="1"/>
</dbReference>
<reference evidence="20 21" key="1">
    <citation type="journal article" date="2014" name="Nat. Genet.">
        <title>Genome and transcriptome of the porcine whipworm Trichuris suis.</title>
        <authorList>
            <person name="Jex A.R."/>
            <person name="Nejsum P."/>
            <person name="Schwarz E.M."/>
            <person name="Hu L."/>
            <person name="Young N.D."/>
            <person name="Hall R.S."/>
            <person name="Korhonen P.K."/>
            <person name="Liao S."/>
            <person name="Thamsborg S."/>
            <person name="Xia J."/>
            <person name="Xu P."/>
            <person name="Wang S."/>
            <person name="Scheerlinck J.P."/>
            <person name="Hofmann A."/>
            <person name="Sternberg P.W."/>
            <person name="Wang J."/>
            <person name="Gasser R.B."/>
        </authorList>
    </citation>
    <scope>NUCLEOTIDE SEQUENCE [LARGE SCALE GENOMIC DNA]</scope>
    <source>
        <strain evidence="20">DCEP-RM93M</strain>
    </source>
</reference>
<dbReference type="FunFam" id="3.40.20.10:FF:000041">
    <property type="entry name" value="Protein transport protein SEC23"/>
    <property type="match status" value="1"/>
</dbReference>
<feature type="domain" description="Gelsolin-like" evidence="15">
    <location>
        <begin position="485"/>
        <end position="570"/>
    </location>
</feature>
<dbReference type="SUPFAM" id="SSF82919">
    <property type="entry name" value="Zn-finger domain of Sec23/24"/>
    <property type="match status" value="1"/>
</dbReference>
<keyword evidence="7 14" id="KW-0862">Zinc</keyword>
<comment type="subcellular location">
    <subcellularLocation>
        <location evidence="14">Cytoplasmic vesicle</location>
        <location evidence="14">COPII-coated vesicle membrane</location>
        <topology evidence="14">Peripheral membrane protein</topology>
        <orientation evidence="14">Cytoplasmic side</orientation>
    </subcellularLocation>
    <subcellularLocation>
        <location evidence="14">Endoplasmic reticulum membrane</location>
        <topology evidence="14">Peripheral membrane protein</topology>
        <orientation evidence="14">Cytoplasmic side</orientation>
    </subcellularLocation>
    <subcellularLocation>
        <location evidence="1">Golgi apparatus membrane</location>
        <topology evidence="1">Peripheral membrane protein</topology>
        <orientation evidence="1">Cytoplasmic side</orientation>
    </subcellularLocation>
</comment>
<dbReference type="InterPro" id="IPR012990">
    <property type="entry name" value="Beta-sandwich_Sec23_24"/>
</dbReference>
<dbReference type="GO" id="GO:0090110">
    <property type="term" value="P:COPII-coated vesicle cargo loading"/>
    <property type="evidence" value="ECO:0007669"/>
    <property type="project" value="TreeGrafter"/>
</dbReference>
<evidence type="ECO:0000313" key="21">
    <source>
        <dbReference type="Proteomes" id="UP000030764"/>
    </source>
</evidence>
<dbReference type="Gene3D" id="3.40.50.410">
    <property type="entry name" value="von Willebrand factor, type A domain"/>
    <property type="match status" value="1"/>
</dbReference>
<dbReference type="SUPFAM" id="SSF81811">
    <property type="entry name" value="Helical domain of Sec23/24"/>
    <property type="match status" value="2"/>
</dbReference>
<keyword evidence="5 14" id="KW-0479">Metal-binding</keyword>